<name>A0A2W1JQ15_9CYAN</name>
<dbReference type="RefSeq" id="WP_233501804.1">
    <property type="nucleotide sequence ID" value="NZ_CAWNWM010000018.1"/>
</dbReference>
<dbReference type="Gene3D" id="2.70.70.10">
    <property type="entry name" value="Glucose Permease (Domain IIA)"/>
    <property type="match status" value="1"/>
</dbReference>
<evidence type="ECO:0000259" key="2">
    <source>
        <dbReference type="Pfam" id="PF01551"/>
    </source>
</evidence>
<dbReference type="Pfam" id="PF01551">
    <property type="entry name" value="Peptidase_M23"/>
    <property type="match status" value="1"/>
</dbReference>
<dbReference type="GO" id="GO:0004222">
    <property type="term" value="F:metalloendopeptidase activity"/>
    <property type="evidence" value="ECO:0007669"/>
    <property type="project" value="TreeGrafter"/>
</dbReference>
<keyword evidence="4" id="KW-1185">Reference proteome</keyword>
<dbReference type="EC" id="3.4.24.75" evidence="3"/>
<sequence>MLPRLGQSRKNVHVNGRSLRHQFSPQRLNRTSWRGSVLLALISIGTAMPLMFQPSSLSPTVLANQSRSTSSPETSADDLGGASVPKKGISKQTSLLLSQPIQKVAAHQAALAVGPDVGSAVRQFCHPLGGLGELTQGNGGLTHQGRMYYAYDLASPIGTPVYAMQSGRVIGIYDRYPDTGGGREKSNKFNYVYLEHDDGYRSVYVHLQQEFRKAITLAVGDWVEVGDLIGLSGNSGWSGGPHLHVEVQQPGDSPRRFTTTVPFAIASQCDAGHIAQG</sequence>
<evidence type="ECO:0000313" key="4">
    <source>
        <dbReference type="Proteomes" id="UP000248857"/>
    </source>
</evidence>
<dbReference type="PANTHER" id="PTHR21666">
    <property type="entry name" value="PEPTIDASE-RELATED"/>
    <property type="match status" value="1"/>
</dbReference>
<accession>A0A2W1JQ15</accession>
<dbReference type="InterPro" id="IPR016047">
    <property type="entry name" value="M23ase_b-sheet_dom"/>
</dbReference>
<dbReference type="InterPro" id="IPR011055">
    <property type="entry name" value="Dup_hybrid_motif"/>
</dbReference>
<reference evidence="3 4" key="1">
    <citation type="journal article" date="2018" name="Sci. Rep.">
        <title>A novel species of the marine cyanobacterium Acaryochloris with a unique pigment content and lifestyle.</title>
        <authorList>
            <person name="Partensky F."/>
            <person name="Six C."/>
            <person name="Ratin M."/>
            <person name="Garczarek L."/>
            <person name="Vaulot D."/>
            <person name="Probert I."/>
            <person name="Calteau A."/>
            <person name="Gourvil P."/>
            <person name="Marie D."/>
            <person name="Grebert T."/>
            <person name="Bouchier C."/>
            <person name="Le Panse S."/>
            <person name="Gachenot M."/>
            <person name="Rodriguez F."/>
            <person name="Garrido J.L."/>
        </authorList>
    </citation>
    <scope>NUCLEOTIDE SEQUENCE [LARGE SCALE GENOMIC DNA]</scope>
    <source>
        <strain evidence="3 4">RCC1774</strain>
    </source>
</reference>
<dbReference type="EMBL" id="PQWO01000018">
    <property type="protein sequence ID" value="PZD71331.1"/>
    <property type="molecule type" value="Genomic_DNA"/>
</dbReference>
<dbReference type="PANTHER" id="PTHR21666:SF286">
    <property type="entry name" value="LIPOPROTEIN NLPD"/>
    <property type="match status" value="1"/>
</dbReference>
<dbReference type="CDD" id="cd12797">
    <property type="entry name" value="M23_peptidase"/>
    <property type="match status" value="1"/>
</dbReference>
<proteinExistence type="predicted"/>
<evidence type="ECO:0000313" key="3">
    <source>
        <dbReference type="EMBL" id="PZD71331.1"/>
    </source>
</evidence>
<evidence type="ECO:0000256" key="1">
    <source>
        <dbReference type="SAM" id="MobiDB-lite"/>
    </source>
</evidence>
<feature type="region of interest" description="Disordered" evidence="1">
    <location>
        <begin position="62"/>
        <end position="84"/>
    </location>
</feature>
<dbReference type="InterPro" id="IPR050570">
    <property type="entry name" value="Cell_wall_metabolism_enzyme"/>
</dbReference>
<protein>
    <submittedName>
        <fullName evidence="3">Lysostaphin</fullName>
        <ecNumber evidence="3">3.4.24.75</ecNumber>
    </submittedName>
</protein>
<dbReference type="SUPFAM" id="SSF51261">
    <property type="entry name" value="Duplicated hybrid motif"/>
    <property type="match status" value="1"/>
</dbReference>
<feature type="domain" description="M23ase beta-sheet core" evidence="2">
    <location>
        <begin position="148"/>
        <end position="251"/>
    </location>
</feature>
<gene>
    <name evidence="3" type="primary">lss_3</name>
    <name evidence="3" type="ORF">C1752_06610</name>
</gene>
<dbReference type="AlphaFoldDB" id="A0A2W1JQ15"/>
<comment type="caution">
    <text evidence="3">The sequence shown here is derived from an EMBL/GenBank/DDBJ whole genome shotgun (WGS) entry which is preliminary data.</text>
</comment>
<dbReference type="Proteomes" id="UP000248857">
    <property type="component" value="Unassembled WGS sequence"/>
</dbReference>
<organism evidence="3 4">
    <name type="scientific">Acaryochloris thomasi RCC1774</name>
    <dbReference type="NCBI Taxonomy" id="1764569"/>
    <lineage>
        <taxon>Bacteria</taxon>
        <taxon>Bacillati</taxon>
        <taxon>Cyanobacteriota</taxon>
        <taxon>Cyanophyceae</taxon>
        <taxon>Acaryochloridales</taxon>
        <taxon>Acaryochloridaceae</taxon>
        <taxon>Acaryochloris</taxon>
        <taxon>Acaryochloris thomasi</taxon>
    </lineage>
</organism>
<keyword evidence="3" id="KW-0378">Hydrolase</keyword>
<feature type="compositionally biased region" description="Polar residues" evidence="1">
    <location>
        <begin position="62"/>
        <end position="74"/>
    </location>
</feature>